<proteinExistence type="predicted"/>
<organism evidence="1 2">
    <name type="scientific">Hyalomma asiaticum</name>
    <name type="common">Tick</name>
    <dbReference type="NCBI Taxonomy" id="266040"/>
    <lineage>
        <taxon>Eukaryota</taxon>
        <taxon>Metazoa</taxon>
        <taxon>Ecdysozoa</taxon>
        <taxon>Arthropoda</taxon>
        <taxon>Chelicerata</taxon>
        <taxon>Arachnida</taxon>
        <taxon>Acari</taxon>
        <taxon>Parasitiformes</taxon>
        <taxon>Ixodida</taxon>
        <taxon>Ixodoidea</taxon>
        <taxon>Ixodidae</taxon>
        <taxon>Hyalomminae</taxon>
        <taxon>Hyalomma</taxon>
    </lineage>
</organism>
<evidence type="ECO:0000313" key="2">
    <source>
        <dbReference type="Proteomes" id="UP000821845"/>
    </source>
</evidence>
<accession>A0ACB7S1M8</accession>
<gene>
    <name evidence="1" type="ORF">HPB50_009994</name>
</gene>
<comment type="caution">
    <text evidence="1">The sequence shown here is derived from an EMBL/GenBank/DDBJ whole genome shotgun (WGS) entry which is preliminary data.</text>
</comment>
<reference evidence="1" key="1">
    <citation type="submission" date="2020-05" db="EMBL/GenBank/DDBJ databases">
        <title>Large-scale comparative analyses of tick genomes elucidate their genetic diversity and vector capacities.</title>
        <authorList>
            <person name="Jia N."/>
            <person name="Wang J."/>
            <person name="Shi W."/>
            <person name="Du L."/>
            <person name="Sun Y."/>
            <person name="Zhan W."/>
            <person name="Jiang J."/>
            <person name="Wang Q."/>
            <person name="Zhang B."/>
            <person name="Ji P."/>
            <person name="Sakyi L.B."/>
            <person name="Cui X."/>
            <person name="Yuan T."/>
            <person name="Jiang B."/>
            <person name="Yang W."/>
            <person name="Lam T.T.-Y."/>
            <person name="Chang Q."/>
            <person name="Ding S."/>
            <person name="Wang X."/>
            <person name="Zhu J."/>
            <person name="Ruan X."/>
            <person name="Zhao L."/>
            <person name="Wei J."/>
            <person name="Que T."/>
            <person name="Du C."/>
            <person name="Cheng J."/>
            <person name="Dai P."/>
            <person name="Han X."/>
            <person name="Huang E."/>
            <person name="Gao Y."/>
            <person name="Liu J."/>
            <person name="Shao H."/>
            <person name="Ye R."/>
            <person name="Li L."/>
            <person name="Wei W."/>
            <person name="Wang X."/>
            <person name="Wang C."/>
            <person name="Yang T."/>
            <person name="Huo Q."/>
            <person name="Li W."/>
            <person name="Guo W."/>
            <person name="Chen H."/>
            <person name="Zhou L."/>
            <person name="Ni X."/>
            <person name="Tian J."/>
            <person name="Zhou Y."/>
            <person name="Sheng Y."/>
            <person name="Liu T."/>
            <person name="Pan Y."/>
            <person name="Xia L."/>
            <person name="Li J."/>
            <person name="Zhao F."/>
            <person name="Cao W."/>
        </authorList>
    </citation>
    <scope>NUCLEOTIDE SEQUENCE</scope>
    <source>
        <strain evidence="1">Hyas-2018</strain>
    </source>
</reference>
<sequence>MDWRWSKYWRARADHRIHQRWMDWRFSTSAPFNESSAATHGCTGVTKAINNLRFAMPNLVTRRKKTVGRRHVAREAQVRLINNKACLSHPRLLWIPVTTTPVTSGGGAGRDTSPHQAKEDDQRRSRRQLGLPPEHGLLPEKHPPQKEPRLNPVNPLNSVEHRATTPGTSWNSSSSARTWVINQESVLRTREDFKGSLLRTFSSVVRKERAERQLHSLFQLPNESVAVFVEEMQHLLAGTLSDVIRQEVQQALGTAPLVAQNQEPEWAPRGPQIMSYAAAVRNPVRPANRRTHHCYAHKQTATDLLPKELSLECPTFGGLTTTARCGATAAAAVSPRRACGQV</sequence>
<evidence type="ECO:0000313" key="1">
    <source>
        <dbReference type="EMBL" id="KAH6927941.1"/>
    </source>
</evidence>
<name>A0ACB7S1M8_HYAAI</name>
<protein>
    <submittedName>
        <fullName evidence="1">Uncharacterized protein</fullName>
    </submittedName>
</protein>
<dbReference type="EMBL" id="CM023486">
    <property type="protein sequence ID" value="KAH6927941.1"/>
    <property type="molecule type" value="Genomic_DNA"/>
</dbReference>
<dbReference type="Proteomes" id="UP000821845">
    <property type="component" value="Chromosome 6"/>
</dbReference>
<keyword evidence="2" id="KW-1185">Reference proteome</keyword>